<dbReference type="STRING" id="149040.A0A194XS41"/>
<protein>
    <submittedName>
        <fullName evidence="7">Cysteine proteinase</fullName>
    </submittedName>
</protein>
<feature type="compositionally biased region" description="Polar residues" evidence="5">
    <location>
        <begin position="171"/>
        <end position="186"/>
    </location>
</feature>
<accession>A0A194XS41</accession>
<dbReference type="EMBL" id="KQ947405">
    <property type="protein sequence ID" value="KUJ23115.1"/>
    <property type="molecule type" value="Genomic_DNA"/>
</dbReference>
<evidence type="ECO:0000256" key="2">
    <source>
        <dbReference type="ARBA" id="ARBA00022670"/>
    </source>
</evidence>
<feature type="compositionally biased region" description="Basic and acidic residues" evidence="5">
    <location>
        <begin position="119"/>
        <end position="132"/>
    </location>
</feature>
<keyword evidence="3" id="KW-0378">Hydrolase</keyword>
<keyword evidence="4" id="KW-0788">Thiol protease</keyword>
<organism evidence="7 8">
    <name type="scientific">Mollisia scopiformis</name>
    <name type="common">Conifer needle endophyte fungus</name>
    <name type="synonym">Phialocephala scopiformis</name>
    <dbReference type="NCBI Taxonomy" id="149040"/>
    <lineage>
        <taxon>Eukaryota</taxon>
        <taxon>Fungi</taxon>
        <taxon>Dikarya</taxon>
        <taxon>Ascomycota</taxon>
        <taxon>Pezizomycotina</taxon>
        <taxon>Leotiomycetes</taxon>
        <taxon>Helotiales</taxon>
        <taxon>Mollisiaceae</taxon>
        <taxon>Mollisia</taxon>
    </lineage>
</organism>
<dbReference type="InParanoid" id="A0A194XS41"/>
<feature type="region of interest" description="Disordered" evidence="5">
    <location>
        <begin position="1"/>
        <end position="25"/>
    </location>
</feature>
<dbReference type="KEGG" id="psco:LY89DRAFT_776920"/>
<dbReference type="InterPro" id="IPR038765">
    <property type="entry name" value="Papain-like_cys_pep_sf"/>
</dbReference>
<dbReference type="PANTHER" id="PTHR12606:SF141">
    <property type="entry name" value="GH15225P-RELATED"/>
    <property type="match status" value="1"/>
</dbReference>
<evidence type="ECO:0000313" key="7">
    <source>
        <dbReference type="EMBL" id="KUJ23115.1"/>
    </source>
</evidence>
<sequence length="594" mass="66574">MARPLKRKADHQLTRSTAEEPDQESNTMYPFQATLSLVSNICRSIYNPVYNYFFTTPAEMAPVSPAECSEDPMKMKYESATLPVTEKRQRRSKLPRSKSVVDEYRRAVRGAADVTHCKDDEEARKHLDKFWEPPELGYSKPKPKPYKATKPPPTPDSLPQGRGPERRHSDSSFSPGASTNSHVSPDTRSKSKGFISSWGHAPATPESLPQDDMPSTAAKGGLVEALESLFLGKGLDFGPKPSERKLAELAEGQRIRELKAEEERTARQREKIRRVIQDAKHRRLARQFPSKALVEPLVTKWDTIVSNAQYGHHDKTITTSLEGTELRSKDFNTLLGQRSWLNDEIINTYIEWIVVAANEAASAEAKAFGETPSPVPKFIAHNSFFYVNLRNKGPSSTDRLMKRKKAPGASLMEVDTVFVPICQGAHWTIGVVRPVAKTIEYFDSMGGSPAEFIRQMRGWLKHQLGSKYREEEWTTPNTKCAVQTNGYDCGVFVCTNAFCVASGIDTSCYKQEDMTPQRRCIAAILINRGFKEDFQWGRQGLLPIPEYLDWGEGGIVEALEKLSHCGQDHLNSFKCGTGVQLRHESRHAGLQSVG</sequence>
<dbReference type="GO" id="GO:0006508">
    <property type="term" value="P:proteolysis"/>
    <property type="evidence" value="ECO:0007669"/>
    <property type="project" value="UniProtKB-KW"/>
</dbReference>
<dbReference type="GO" id="GO:0005634">
    <property type="term" value="C:nucleus"/>
    <property type="evidence" value="ECO:0007669"/>
    <property type="project" value="TreeGrafter"/>
</dbReference>
<dbReference type="Gene3D" id="3.40.395.10">
    <property type="entry name" value="Adenoviral Proteinase, Chain A"/>
    <property type="match status" value="1"/>
</dbReference>
<dbReference type="OrthoDB" id="1939479at2759"/>
<dbReference type="Proteomes" id="UP000070700">
    <property type="component" value="Unassembled WGS sequence"/>
</dbReference>
<dbReference type="InterPro" id="IPR003653">
    <property type="entry name" value="Peptidase_C48_C"/>
</dbReference>
<evidence type="ECO:0000256" key="4">
    <source>
        <dbReference type="ARBA" id="ARBA00022807"/>
    </source>
</evidence>
<dbReference type="RefSeq" id="XP_018077470.1">
    <property type="nucleotide sequence ID" value="XM_018222091.1"/>
</dbReference>
<evidence type="ECO:0000313" key="8">
    <source>
        <dbReference type="Proteomes" id="UP000070700"/>
    </source>
</evidence>
<dbReference type="GeneID" id="28831817"/>
<proteinExistence type="inferred from homology"/>
<evidence type="ECO:0000259" key="6">
    <source>
        <dbReference type="PROSITE" id="PS50600"/>
    </source>
</evidence>
<reference evidence="7 8" key="1">
    <citation type="submission" date="2015-10" db="EMBL/GenBank/DDBJ databases">
        <title>Full genome of DAOMC 229536 Phialocephala scopiformis, a fungal endophyte of spruce producing the potent anti-insectan compound rugulosin.</title>
        <authorList>
            <consortium name="DOE Joint Genome Institute"/>
            <person name="Walker A.K."/>
            <person name="Frasz S.L."/>
            <person name="Seifert K.A."/>
            <person name="Miller J.D."/>
            <person name="Mondo S.J."/>
            <person name="Labutti K."/>
            <person name="Lipzen A."/>
            <person name="Dockter R."/>
            <person name="Kennedy M."/>
            <person name="Grigoriev I.V."/>
            <person name="Spatafora J.W."/>
        </authorList>
    </citation>
    <scope>NUCLEOTIDE SEQUENCE [LARGE SCALE GENOMIC DNA]</scope>
    <source>
        <strain evidence="7 8">CBS 120377</strain>
    </source>
</reference>
<dbReference type="GO" id="GO:0016926">
    <property type="term" value="P:protein desumoylation"/>
    <property type="evidence" value="ECO:0007669"/>
    <property type="project" value="TreeGrafter"/>
</dbReference>
<name>A0A194XS41_MOLSC</name>
<feature type="region of interest" description="Disordered" evidence="5">
    <location>
        <begin position="119"/>
        <end position="216"/>
    </location>
</feature>
<comment type="similarity">
    <text evidence="1">Belongs to the peptidase C48 family.</text>
</comment>
<feature type="region of interest" description="Disordered" evidence="5">
    <location>
        <begin position="80"/>
        <end position="100"/>
    </location>
</feature>
<dbReference type="AlphaFoldDB" id="A0A194XS41"/>
<dbReference type="PROSITE" id="PS50600">
    <property type="entry name" value="ULP_PROTEASE"/>
    <property type="match status" value="1"/>
</dbReference>
<gene>
    <name evidence="7" type="ORF">LY89DRAFT_776920</name>
</gene>
<keyword evidence="8" id="KW-1185">Reference proteome</keyword>
<evidence type="ECO:0000256" key="5">
    <source>
        <dbReference type="SAM" id="MobiDB-lite"/>
    </source>
</evidence>
<dbReference type="GO" id="GO:0016929">
    <property type="term" value="F:deSUMOylase activity"/>
    <property type="evidence" value="ECO:0007669"/>
    <property type="project" value="TreeGrafter"/>
</dbReference>
<dbReference type="Pfam" id="PF02902">
    <property type="entry name" value="Peptidase_C48"/>
    <property type="match status" value="1"/>
</dbReference>
<keyword evidence="2" id="KW-0645">Protease</keyword>
<feature type="domain" description="Ubiquitin-like protease family profile" evidence="6">
    <location>
        <begin position="324"/>
        <end position="500"/>
    </location>
</feature>
<evidence type="ECO:0000256" key="1">
    <source>
        <dbReference type="ARBA" id="ARBA00005234"/>
    </source>
</evidence>
<evidence type="ECO:0000256" key="3">
    <source>
        <dbReference type="ARBA" id="ARBA00022801"/>
    </source>
</evidence>
<dbReference type="PANTHER" id="PTHR12606">
    <property type="entry name" value="SENTRIN/SUMO-SPECIFIC PROTEASE"/>
    <property type="match status" value="1"/>
</dbReference>
<dbReference type="SUPFAM" id="SSF54001">
    <property type="entry name" value="Cysteine proteinases"/>
    <property type="match status" value="1"/>
</dbReference>